<gene>
    <name evidence="2" type="ORF">KEF85_05570</name>
</gene>
<name>A0A975MQ32_9GAMM</name>
<evidence type="ECO:0000313" key="3">
    <source>
        <dbReference type="Proteomes" id="UP000676649"/>
    </source>
</evidence>
<dbReference type="AlphaFoldDB" id="A0A975MQ32"/>
<dbReference type="Proteomes" id="UP000676649">
    <property type="component" value="Chromosome"/>
</dbReference>
<dbReference type="KEGG" id="mpad:KEF85_05570"/>
<dbReference type="Pfam" id="PF01850">
    <property type="entry name" value="PIN"/>
    <property type="match status" value="1"/>
</dbReference>
<keyword evidence="3" id="KW-1185">Reference proteome</keyword>
<organism evidence="2 3">
    <name type="scientific">Methylomonas paludis</name>
    <dbReference type="NCBI Taxonomy" id="1173101"/>
    <lineage>
        <taxon>Bacteria</taxon>
        <taxon>Pseudomonadati</taxon>
        <taxon>Pseudomonadota</taxon>
        <taxon>Gammaproteobacteria</taxon>
        <taxon>Methylococcales</taxon>
        <taxon>Methylococcaceae</taxon>
        <taxon>Methylomonas</taxon>
    </lineage>
</organism>
<proteinExistence type="predicted"/>
<reference evidence="2" key="1">
    <citation type="submission" date="2021-04" db="EMBL/GenBank/DDBJ databases">
        <title>Draft genome sequence data of methanotrophic Methylovulum sp. strain S1L and Methylomonas sp. strain S2AM isolated from boreal lake water columns.</title>
        <authorList>
            <person name="Rissanen A.J."/>
            <person name="Mangayil R."/>
            <person name="Svenning M.M."/>
            <person name="Khanongnuch R."/>
        </authorList>
    </citation>
    <scope>NUCLEOTIDE SEQUENCE</scope>
    <source>
        <strain evidence="2">S2AM</strain>
    </source>
</reference>
<evidence type="ECO:0000313" key="2">
    <source>
        <dbReference type="EMBL" id="QWF71926.1"/>
    </source>
</evidence>
<dbReference type="Gene3D" id="3.40.50.1010">
    <property type="entry name" value="5'-nuclease"/>
    <property type="match status" value="1"/>
</dbReference>
<protein>
    <submittedName>
        <fullName evidence="2">PIN domain-containing protein</fullName>
    </submittedName>
</protein>
<dbReference type="InterPro" id="IPR002716">
    <property type="entry name" value="PIN_dom"/>
</dbReference>
<sequence>MIIADSGFWVAIFDNNDNHHLQTIKVAETLQEPLITTLPVITEVCYLLQKRRHQNLAIGFLRSYRRGAFHLFEMNATHLERSKNRVSYYVFYTSSSIARLANSIAVRRRRLLELSMSVTNHPLQAATHKL</sequence>
<dbReference type="EMBL" id="CP073754">
    <property type="protein sequence ID" value="QWF71926.1"/>
    <property type="molecule type" value="Genomic_DNA"/>
</dbReference>
<dbReference type="RefSeq" id="WP_215583784.1">
    <property type="nucleotide sequence ID" value="NZ_CP073754.1"/>
</dbReference>
<feature type="domain" description="PIN" evidence="1">
    <location>
        <begin position="2"/>
        <end position="83"/>
    </location>
</feature>
<dbReference type="SUPFAM" id="SSF88723">
    <property type="entry name" value="PIN domain-like"/>
    <property type="match status" value="1"/>
</dbReference>
<evidence type="ECO:0000259" key="1">
    <source>
        <dbReference type="Pfam" id="PF01850"/>
    </source>
</evidence>
<dbReference type="InterPro" id="IPR029060">
    <property type="entry name" value="PIN-like_dom_sf"/>
</dbReference>
<accession>A0A975MQ32</accession>